<reference evidence="2" key="1">
    <citation type="journal article" date="2019" name="Plant Biotechnol. J.">
        <title>Genome sequencing of the Australian wild diploid species Gossypium australe highlights disease resistance and delayed gland morphogenesis.</title>
        <authorList>
            <person name="Cai Y."/>
            <person name="Cai X."/>
            <person name="Wang Q."/>
            <person name="Wang P."/>
            <person name="Zhang Y."/>
            <person name="Cai C."/>
            <person name="Xu Y."/>
            <person name="Wang K."/>
            <person name="Zhou Z."/>
            <person name="Wang C."/>
            <person name="Geng S."/>
            <person name="Li B."/>
            <person name="Dong Q."/>
            <person name="Hou Y."/>
            <person name="Wang H."/>
            <person name="Ai P."/>
            <person name="Liu Z."/>
            <person name="Yi F."/>
            <person name="Sun M."/>
            <person name="An G."/>
            <person name="Cheng J."/>
            <person name="Zhang Y."/>
            <person name="Shi Q."/>
            <person name="Xie Y."/>
            <person name="Shi X."/>
            <person name="Chang Y."/>
            <person name="Huang F."/>
            <person name="Chen Y."/>
            <person name="Hong S."/>
            <person name="Mi L."/>
            <person name="Sun Q."/>
            <person name="Zhang L."/>
            <person name="Zhou B."/>
            <person name="Peng R."/>
            <person name="Zhang X."/>
            <person name="Liu F."/>
        </authorList>
    </citation>
    <scope>NUCLEOTIDE SEQUENCE [LARGE SCALE GENOMIC DNA]</scope>
    <source>
        <strain evidence="2">cv. PA1801</strain>
    </source>
</reference>
<dbReference type="PANTHER" id="PTHR15503:SF45">
    <property type="entry name" value="RNA-DIRECTED DNA POLYMERASE HOMOLOG"/>
    <property type="match status" value="1"/>
</dbReference>
<proteinExistence type="predicted"/>
<accession>A0A5B6WI28</accession>
<name>A0A5B6WI28_9ROSI</name>
<sequence length="113" mass="13016">MDSSESRRDISQVLVIKEFFGVFPRELPSMSPDKEVEFFIELELGTAPISYALYKMAPLELNELKTQLQDLLDNGFIRPSKKDGTLCLCIDYCQLNKVIVKNHYLELKICLIN</sequence>
<dbReference type="InterPro" id="IPR043502">
    <property type="entry name" value="DNA/RNA_pol_sf"/>
</dbReference>
<dbReference type="PANTHER" id="PTHR15503">
    <property type="entry name" value="LDOC1 RELATED"/>
    <property type="match status" value="1"/>
</dbReference>
<comment type="caution">
    <text evidence="1">The sequence shown here is derived from an EMBL/GenBank/DDBJ whole genome shotgun (WGS) entry which is preliminary data.</text>
</comment>
<dbReference type="Proteomes" id="UP000325315">
    <property type="component" value="Unassembled WGS sequence"/>
</dbReference>
<dbReference type="EMBL" id="SMMG02000003">
    <property type="protein sequence ID" value="KAA3480727.1"/>
    <property type="molecule type" value="Genomic_DNA"/>
</dbReference>
<evidence type="ECO:0000313" key="2">
    <source>
        <dbReference type="Proteomes" id="UP000325315"/>
    </source>
</evidence>
<dbReference type="InterPro" id="IPR032567">
    <property type="entry name" value="RTL1-rel"/>
</dbReference>
<keyword evidence="2" id="KW-1185">Reference proteome</keyword>
<protein>
    <submittedName>
        <fullName evidence="1">Retrotransposon-like protein</fullName>
    </submittedName>
</protein>
<gene>
    <name evidence="1" type="ORF">EPI10_021143</name>
</gene>
<dbReference type="SUPFAM" id="SSF56672">
    <property type="entry name" value="DNA/RNA polymerases"/>
    <property type="match status" value="1"/>
</dbReference>
<dbReference type="Gene3D" id="3.10.10.10">
    <property type="entry name" value="HIV Type 1 Reverse Transcriptase, subunit A, domain 1"/>
    <property type="match status" value="1"/>
</dbReference>
<dbReference type="OrthoDB" id="1735095at2759"/>
<dbReference type="AlphaFoldDB" id="A0A5B6WI28"/>
<organism evidence="1 2">
    <name type="scientific">Gossypium australe</name>
    <dbReference type="NCBI Taxonomy" id="47621"/>
    <lineage>
        <taxon>Eukaryota</taxon>
        <taxon>Viridiplantae</taxon>
        <taxon>Streptophyta</taxon>
        <taxon>Embryophyta</taxon>
        <taxon>Tracheophyta</taxon>
        <taxon>Spermatophyta</taxon>
        <taxon>Magnoliopsida</taxon>
        <taxon>eudicotyledons</taxon>
        <taxon>Gunneridae</taxon>
        <taxon>Pentapetalae</taxon>
        <taxon>rosids</taxon>
        <taxon>malvids</taxon>
        <taxon>Malvales</taxon>
        <taxon>Malvaceae</taxon>
        <taxon>Malvoideae</taxon>
        <taxon>Gossypium</taxon>
    </lineage>
</organism>
<evidence type="ECO:0000313" key="1">
    <source>
        <dbReference type="EMBL" id="KAA3480727.1"/>
    </source>
</evidence>